<keyword evidence="10" id="KW-0413">Isomerase</keyword>
<dbReference type="EMBL" id="BAAATD010000014">
    <property type="protein sequence ID" value="GAA2629816.1"/>
    <property type="molecule type" value="Genomic_DNA"/>
</dbReference>
<evidence type="ECO:0000256" key="3">
    <source>
        <dbReference type="ARBA" id="ARBA00022548"/>
    </source>
</evidence>
<evidence type="ECO:0000256" key="13">
    <source>
        <dbReference type="ARBA" id="ARBA00049723"/>
    </source>
</evidence>
<dbReference type="Gene3D" id="3.50.50.60">
    <property type="entry name" value="FAD/NAD(P)-binding domain"/>
    <property type="match status" value="4"/>
</dbReference>
<evidence type="ECO:0000256" key="7">
    <source>
        <dbReference type="ARBA" id="ARBA00023098"/>
    </source>
</evidence>
<evidence type="ECO:0000313" key="18">
    <source>
        <dbReference type="EMBL" id="GAA2629816.1"/>
    </source>
</evidence>
<keyword evidence="7" id="KW-0443">Lipid metabolism</keyword>
<keyword evidence="5" id="KW-0274">FAD</keyword>
<dbReference type="PANTHER" id="PTHR47470:SF1">
    <property type="entry name" value="FAD-DEPENDENT OXIDOREDUCTASE 2 FAD BINDING DOMAIN-CONTAINING PROTEIN"/>
    <property type="match status" value="1"/>
</dbReference>
<gene>
    <name evidence="18" type="ORF">GCM10010411_79430</name>
</gene>
<dbReference type="Proteomes" id="UP001501509">
    <property type="component" value="Unassembled WGS sequence"/>
</dbReference>
<dbReference type="RefSeq" id="WP_344547660.1">
    <property type="nucleotide sequence ID" value="NZ_BAAATD010000014.1"/>
</dbReference>
<sequence>MSALETADVVVVGSGFGGAIPAYHLAVGGAKVVVLERGPRLGAADLAKEPPATRWLKMVDIVVGDGMTVLAGNCVGGGSMHYFGVSLRAPTFAFQRVGGAGRPLWPRAITRETLDPWYARAERALPVTRLTWSDVSVHGGVFAGACAKAGRTCNPTPLAVDVERCVDCGWMFSGCAYSAKRSMMLNYLPAAEAHGAQVRDLHEVQTIAPARTSGYRYRLEYRKLSALGYLPAGTGAIEAKVVVVAAGTVATPVLLRRSADLLGGVPEAVGRHFSGNGDHFMHFHMNQGRIAATLGLDLPGTDKPFDGFRIGKSITTMAIDRLTAGRKEFDRGSFQDCYLPIVSNLLVGLPIPLVGTALFPRAEKHPAAVPSLLTTLGMAEDDNEGVFGAPPVAGAFTRVLPGLGLSGLRYRANANTRASLAASMREQRAILERDGLGVALPLGELTGPGVTAHPLSSCRVGDDPATSALDDRHELRGHPGIFVTDGSSVPGALCVNPSLTIAALAERATPHIVKRLAATAPVTYRGTLPGRSPAPARH</sequence>
<evidence type="ECO:0000313" key="19">
    <source>
        <dbReference type="Proteomes" id="UP001501509"/>
    </source>
</evidence>
<name>A0ABP6CZA7_9ACTN</name>
<feature type="domain" description="Glucose-methanol-choline oxidoreductase C-terminal" evidence="17">
    <location>
        <begin position="451"/>
        <end position="505"/>
    </location>
</feature>
<keyword evidence="19" id="KW-1185">Reference proteome</keyword>
<evidence type="ECO:0000256" key="14">
    <source>
        <dbReference type="ARBA" id="ARBA00049744"/>
    </source>
</evidence>
<keyword evidence="9" id="KW-0753">Steroid metabolism</keyword>
<dbReference type="Pfam" id="PF00732">
    <property type="entry name" value="GMC_oxred_N"/>
    <property type="match status" value="1"/>
</dbReference>
<comment type="caution">
    <text evidence="18">The sequence shown here is derived from an EMBL/GenBank/DDBJ whole genome shotgun (WGS) entry which is preliminary data.</text>
</comment>
<keyword evidence="6" id="KW-0560">Oxidoreductase</keyword>
<dbReference type="EC" id="5.3.3.1" evidence="11"/>
<evidence type="ECO:0000256" key="1">
    <source>
        <dbReference type="ARBA" id="ARBA00001974"/>
    </source>
</evidence>
<evidence type="ECO:0000256" key="10">
    <source>
        <dbReference type="ARBA" id="ARBA00023235"/>
    </source>
</evidence>
<protein>
    <recommendedName>
        <fullName evidence="14">Cholesterol oxidase</fullName>
        <ecNumber evidence="13">1.1.3.6</ecNumber>
        <ecNumber evidence="11">5.3.3.1</ecNumber>
    </recommendedName>
    <alternativeName>
        <fullName evidence="15">Cholesterol isomerase</fullName>
    </alternativeName>
</protein>
<evidence type="ECO:0000256" key="6">
    <source>
        <dbReference type="ARBA" id="ARBA00023002"/>
    </source>
</evidence>
<evidence type="ECO:0000256" key="9">
    <source>
        <dbReference type="ARBA" id="ARBA00023221"/>
    </source>
</evidence>
<dbReference type="InterPro" id="IPR000172">
    <property type="entry name" value="GMC_OxRdtase_N"/>
</dbReference>
<dbReference type="InterPro" id="IPR052542">
    <property type="entry name" value="Cholesterol_Oxidase"/>
</dbReference>
<keyword evidence="3" id="KW-0153">Cholesterol metabolism</keyword>
<dbReference type="EC" id="1.1.3.6" evidence="13"/>
<evidence type="ECO:0000256" key="4">
    <source>
        <dbReference type="ARBA" id="ARBA00022630"/>
    </source>
</evidence>
<keyword evidence="8" id="KW-1207">Sterol metabolism</keyword>
<keyword evidence="4" id="KW-0285">Flavoprotein</keyword>
<organism evidence="18 19">
    <name type="scientific">Actinomadura fulvescens</name>
    <dbReference type="NCBI Taxonomy" id="46160"/>
    <lineage>
        <taxon>Bacteria</taxon>
        <taxon>Bacillati</taxon>
        <taxon>Actinomycetota</taxon>
        <taxon>Actinomycetes</taxon>
        <taxon>Streptosporangiales</taxon>
        <taxon>Thermomonosporaceae</taxon>
        <taxon>Actinomadura</taxon>
    </lineage>
</organism>
<evidence type="ECO:0000256" key="12">
    <source>
        <dbReference type="ARBA" id="ARBA00049645"/>
    </source>
</evidence>
<dbReference type="Pfam" id="PF13450">
    <property type="entry name" value="NAD_binding_8"/>
    <property type="match status" value="1"/>
</dbReference>
<dbReference type="Pfam" id="PF05199">
    <property type="entry name" value="GMC_oxred_C"/>
    <property type="match status" value="1"/>
</dbReference>
<evidence type="ECO:0000256" key="2">
    <source>
        <dbReference type="ARBA" id="ARBA00010790"/>
    </source>
</evidence>
<evidence type="ECO:0000259" key="17">
    <source>
        <dbReference type="Pfam" id="PF05199"/>
    </source>
</evidence>
<dbReference type="PANTHER" id="PTHR47470">
    <property type="entry name" value="CHOLESTEROL OXIDASE"/>
    <property type="match status" value="1"/>
</dbReference>
<comment type="pathway">
    <text evidence="12">Steroid metabolism; cholesterol degradation.</text>
</comment>
<reference evidence="19" key="1">
    <citation type="journal article" date="2019" name="Int. J. Syst. Evol. Microbiol.">
        <title>The Global Catalogue of Microorganisms (GCM) 10K type strain sequencing project: providing services to taxonomists for standard genome sequencing and annotation.</title>
        <authorList>
            <consortium name="The Broad Institute Genomics Platform"/>
            <consortium name="The Broad Institute Genome Sequencing Center for Infectious Disease"/>
            <person name="Wu L."/>
            <person name="Ma J."/>
        </authorList>
    </citation>
    <scope>NUCLEOTIDE SEQUENCE [LARGE SCALE GENOMIC DNA]</scope>
    <source>
        <strain evidence="19">JCM 6833</strain>
    </source>
</reference>
<dbReference type="InterPro" id="IPR007867">
    <property type="entry name" value="GMC_OxRtase_C"/>
</dbReference>
<dbReference type="InterPro" id="IPR036188">
    <property type="entry name" value="FAD/NAD-bd_sf"/>
</dbReference>
<feature type="domain" description="Glucose-methanol-choline oxidoreductase N-terminal" evidence="16">
    <location>
        <begin position="66"/>
        <end position="259"/>
    </location>
</feature>
<evidence type="ECO:0000256" key="15">
    <source>
        <dbReference type="ARBA" id="ARBA00049778"/>
    </source>
</evidence>
<evidence type="ECO:0000256" key="8">
    <source>
        <dbReference type="ARBA" id="ARBA00023166"/>
    </source>
</evidence>
<comment type="similarity">
    <text evidence="2">Belongs to the GMC oxidoreductase family.</text>
</comment>
<evidence type="ECO:0000256" key="11">
    <source>
        <dbReference type="ARBA" id="ARBA00038856"/>
    </source>
</evidence>
<dbReference type="SUPFAM" id="SSF51905">
    <property type="entry name" value="FAD/NAD(P)-binding domain"/>
    <property type="match status" value="1"/>
</dbReference>
<evidence type="ECO:0000256" key="5">
    <source>
        <dbReference type="ARBA" id="ARBA00022827"/>
    </source>
</evidence>
<evidence type="ECO:0000259" key="16">
    <source>
        <dbReference type="Pfam" id="PF00732"/>
    </source>
</evidence>
<accession>A0ABP6CZA7</accession>
<comment type="cofactor">
    <cofactor evidence="1">
        <name>FAD</name>
        <dbReference type="ChEBI" id="CHEBI:57692"/>
    </cofactor>
</comment>
<proteinExistence type="inferred from homology"/>